<dbReference type="EC" id="3.1.2.6" evidence="7"/>
<comment type="cofactor">
    <cofactor evidence="7">
        <name>Zn(2+)</name>
        <dbReference type="ChEBI" id="CHEBI:29105"/>
    </cofactor>
    <text evidence="7">Binds 2 Zn(2+) ions per subunit.</text>
</comment>
<dbReference type="InterPro" id="IPR036866">
    <property type="entry name" value="RibonucZ/Hydroxyglut_hydro"/>
</dbReference>
<evidence type="ECO:0000256" key="2">
    <source>
        <dbReference type="ARBA" id="ARBA00004963"/>
    </source>
</evidence>
<dbReference type="GO" id="GO:0004416">
    <property type="term" value="F:hydroxyacylglutathione hydrolase activity"/>
    <property type="evidence" value="ECO:0007669"/>
    <property type="project" value="UniProtKB-UniRule"/>
</dbReference>
<dbReference type="NCBIfam" id="TIGR03413">
    <property type="entry name" value="GSH_gloB"/>
    <property type="match status" value="1"/>
</dbReference>
<feature type="binding site" evidence="7">
    <location>
        <position position="58"/>
    </location>
    <ligand>
        <name>Zn(2+)</name>
        <dbReference type="ChEBI" id="CHEBI:29105"/>
        <label>1</label>
    </ligand>
</feature>
<evidence type="ECO:0000313" key="10">
    <source>
        <dbReference type="Proteomes" id="UP000652567"/>
    </source>
</evidence>
<dbReference type="AlphaFoldDB" id="A0A928V633"/>
<comment type="catalytic activity">
    <reaction evidence="1 7">
        <text>an S-(2-hydroxyacyl)glutathione + H2O = a 2-hydroxy carboxylate + glutathione + H(+)</text>
        <dbReference type="Rhea" id="RHEA:21864"/>
        <dbReference type="ChEBI" id="CHEBI:15377"/>
        <dbReference type="ChEBI" id="CHEBI:15378"/>
        <dbReference type="ChEBI" id="CHEBI:57925"/>
        <dbReference type="ChEBI" id="CHEBI:58896"/>
        <dbReference type="ChEBI" id="CHEBI:71261"/>
        <dbReference type="EC" id="3.1.2.6"/>
    </reaction>
</comment>
<organism evidence="9 10">
    <name type="scientific">Cellvibrio polysaccharolyticus</name>
    <dbReference type="NCBI Taxonomy" id="2082724"/>
    <lineage>
        <taxon>Bacteria</taxon>
        <taxon>Pseudomonadati</taxon>
        <taxon>Pseudomonadota</taxon>
        <taxon>Gammaproteobacteria</taxon>
        <taxon>Cellvibrionales</taxon>
        <taxon>Cellvibrionaceae</taxon>
        <taxon>Cellvibrio</taxon>
    </lineage>
</organism>
<dbReference type="RefSeq" id="WP_193909473.1">
    <property type="nucleotide sequence ID" value="NZ_PRDL01000001.1"/>
</dbReference>
<evidence type="ECO:0000259" key="8">
    <source>
        <dbReference type="SMART" id="SM00849"/>
    </source>
</evidence>
<reference evidence="9" key="1">
    <citation type="submission" date="2018-07" db="EMBL/GenBank/DDBJ databases">
        <title>Genome assembly of strain Ka43.</title>
        <authorList>
            <person name="Kukolya J."/>
            <person name="Nagy I."/>
            <person name="Horvath B."/>
            <person name="Toth A."/>
        </authorList>
    </citation>
    <scope>NUCLEOTIDE SEQUENCE</scope>
    <source>
        <strain evidence="9">KB43</strain>
    </source>
</reference>
<dbReference type="Proteomes" id="UP000652567">
    <property type="component" value="Unassembled WGS sequence"/>
</dbReference>
<dbReference type="GO" id="GO:0046872">
    <property type="term" value="F:metal ion binding"/>
    <property type="evidence" value="ECO:0007669"/>
    <property type="project" value="UniProtKB-KW"/>
</dbReference>
<evidence type="ECO:0000256" key="4">
    <source>
        <dbReference type="ARBA" id="ARBA00022723"/>
    </source>
</evidence>
<protein>
    <recommendedName>
        <fullName evidence="7">Hydroxyacylglutathione hydrolase</fullName>
        <ecNumber evidence="7">3.1.2.6</ecNumber>
    </recommendedName>
    <alternativeName>
        <fullName evidence="7">Glyoxalase II</fullName>
        <shortName evidence="7">Glx II</shortName>
    </alternativeName>
</protein>
<dbReference type="SMART" id="SM00849">
    <property type="entry name" value="Lactamase_B"/>
    <property type="match status" value="1"/>
</dbReference>
<accession>A0A928V633</accession>
<proteinExistence type="inferred from homology"/>
<dbReference type="CDD" id="cd07723">
    <property type="entry name" value="hydroxyacylglutathione_hydrolase_MBL-fold"/>
    <property type="match status" value="1"/>
</dbReference>
<dbReference type="InterPro" id="IPR050110">
    <property type="entry name" value="Glyoxalase_II_hydrolase"/>
</dbReference>
<dbReference type="GO" id="GO:0019243">
    <property type="term" value="P:methylglyoxal catabolic process to D-lactate via S-lactoyl-glutathione"/>
    <property type="evidence" value="ECO:0007669"/>
    <property type="project" value="UniProtKB-UniRule"/>
</dbReference>
<evidence type="ECO:0000256" key="6">
    <source>
        <dbReference type="ARBA" id="ARBA00022833"/>
    </source>
</evidence>
<dbReference type="InterPro" id="IPR032282">
    <property type="entry name" value="HAGH_C"/>
</dbReference>
<evidence type="ECO:0000313" key="9">
    <source>
        <dbReference type="EMBL" id="MBE8717561.1"/>
    </source>
</evidence>
<feature type="binding site" evidence="7">
    <location>
        <position position="172"/>
    </location>
    <ligand>
        <name>Zn(2+)</name>
        <dbReference type="ChEBI" id="CHEBI:29105"/>
        <label>2</label>
    </ligand>
</feature>
<dbReference type="Gene3D" id="3.60.15.10">
    <property type="entry name" value="Ribonuclease Z/Hydroxyacylglutathione hydrolase-like"/>
    <property type="match status" value="1"/>
</dbReference>
<evidence type="ECO:0000256" key="5">
    <source>
        <dbReference type="ARBA" id="ARBA00022801"/>
    </source>
</evidence>
<dbReference type="PANTHER" id="PTHR43705">
    <property type="entry name" value="HYDROXYACYLGLUTATHIONE HYDROLASE"/>
    <property type="match status" value="1"/>
</dbReference>
<comment type="subunit">
    <text evidence="7">Monomer.</text>
</comment>
<keyword evidence="4 7" id="KW-0479">Metal-binding</keyword>
<gene>
    <name evidence="7 9" type="primary">gloB</name>
    <name evidence="9" type="ORF">C4F51_10205</name>
</gene>
<dbReference type="InterPro" id="IPR017782">
    <property type="entry name" value="Hydroxyacylglutathione_Hdrlase"/>
</dbReference>
<feature type="binding site" evidence="7">
    <location>
        <position position="60"/>
    </location>
    <ligand>
        <name>Zn(2+)</name>
        <dbReference type="ChEBI" id="CHEBI:29105"/>
        <label>2</label>
    </ligand>
</feature>
<evidence type="ECO:0000256" key="3">
    <source>
        <dbReference type="ARBA" id="ARBA00006759"/>
    </source>
</evidence>
<feature type="binding site" evidence="7">
    <location>
        <position position="134"/>
    </location>
    <ligand>
        <name>Zn(2+)</name>
        <dbReference type="ChEBI" id="CHEBI:29105"/>
        <label>1</label>
    </ligand>
</feature>
<keyword evidence="6 7" id="KW-0862">Zinc</keyword>
<comment type="pathway">
    <text evidence="2 7">Secondary metabolite metabolism; methylglyoxal degradation; (R)-lactate from methylglyoxal: step 2/2.</text>
</comment>
<dbReference type="InterPro" id="IPR001279">
    <property type="entry name" value="Metallo-B-lactamas"/>
</dbReference>
<comment type="function">
    <text evidence="7">Thiolesterase that catalyzes the hydrolysis of S-D-lactoyl-glutathione to form glutathione and D-lactic acid.</text>
</comment>
<sequence length="260" mass="29194">MSKIYRVPALDTNYIWIIQPDTAHDHVWIIDPGESEPVLRLLAQLNLKPVALLITHHHKDHTGGIAGILDTYNVPVYGPESERIPQITHYLHDGDSFHIEHLAVDVMATPGHTLDSHSYLVHADAGPNWLFCGDALFSGGCGRVFEGTAAQGLASLRRLTVLDDSTLLYCGHEYTRQNLIFARHVEPDNEMAGQRLDNIDRQIATEGASLPSSIGLEKQINPYLRLHSATLQRSIEHHFGEKISDEVALFAHLRRWKDHF</sequence>
<feature type="binding site" evidence="7">
    <location>
        <position position="61"/>
    </location>
    <ligand>
        <name>Zn(2+)</name>
        <dbReference type="ChEBI" id="CHEBI:29105"/>
        <label>2</label>
    </ligand>
</feature>
<keyword evidence="5 7" id="KW-0378">Hydrolase</keyword>
<feature type="binding site" evidence="7">
    <location>
        <position position="112"/>
    </location>
    <ligand>
        <name>Zn(2+)</name>
        <dbReference type="ChEBI" id="CHEBI:29105"/>
        <label>1</label>
    </ligand>
</feature>
<name>A0A928V633_9GAMM</name>
<dbReference type="Pfam" id="PF16123">
    <property type="entry name" value="HAGH_C"/>
    <property type="match status" value="1"/>
</dbReference>
<dbReference type="InterPro" id="IPR035680">
    <property type="entry name" value="Clx_II_MBL"/>
</dbReference>
<keyword evidence="10" id="KW-1185">Reference proteome</keyword>
<dbReference type="HAMAP" id="MF_01374">
    <property type="entry name" value="Glyoxalase_2"/>
    <property type="match status" value="1"/>
</dbReference>
<comment type="caution">
    <text evidence="9">The sequence shown here is derived from an EMBL/GenBank/DDBJ whole genome shotgun (WGS) entry which is preliminary data.</text>
</comment>
<dbReference type="EMBL" id="PRDL01000001">
    <property type="protein sequence ID" value="MBE8717561.1"/>
    <property type="molecule type" value="Genomic_DNA"/>
</dbReference>
<evidence type="ECO:0000256" key="1">
    <source>
        <dbReference type="ARBA" id="ARBA00001623"/>
    </source>
</evidence>
<dbReference type="PANTHER" id="PTHR43705:SF1">
    <property type="entry name" value="HYDROXYACYLGLUTATHIONE HYDROLASE GLOB"/>
    <property type="match status" value="1"/>
</dbReference>
<dbReference type="PIRSF" id="PIRSF005457">
    <property type="entry name" value="Glx"/>
    <property type="match status" value="1"/>
</dbReference>
<comment type="similarity">
    <text evidence="3 7">Belongs to the metallo-beta-lactamase superfamily. Glyoxalase II family.</text>
</comment>
<feature type="domain" description="Metallo-beta-lactamase" evidence="8">
    <location>
        <begin position="12"/>
        <end position="172"/>
    </location>
</feature>
<feature type="binding site" evidence="7">
    <location>
        <position position="134"/>
    </location>
    <ligand>
        <name>Zn(2+)</name>
        <dbReference type="ChEBI" id="CHEBI:29105"/>
        <label>2</label>
    </ligand>
</feature>
<feature type="binding site" evidence="7">
    <location>
        <position position="56"/>
    </location>
    <ligand>
        <name>Zn(2+)</name>
        <dbReference type="ChEBI" id="CHEBI:29105"/>
        <label>1</label>
    </ligand>
</feature>
<evidence type="ECO:0000256" key="7">
    <source>
        <dbReference type="HAMAP-Rule" id="MF_01374"/>
    </source>
</evidence>
<dbReference type="SUPFAM" id="SSF56281">
    <property type="entry name" value="Metallo-hydrolase/oxidoreductase"/>
    <property type="match status" value="1"/>
</dbReference>
<dbReference type="Pfam" id="PF00753">
    <property type="entry name" value="Lactamase_B"/>
    <property type="match status" value="1"/>
</dbReference>